<dbReference type="Proteomes" id="UP000199532">
    <property type="component" value="Unassembled WGS sequence"/>
</dbReference>
<evidence type="ECO:0000313" key="2">
    <source>
        <dbReference type="Proteomes" id="UP000199532"/>
    </source>
</evidence>
<dbReference type="STRING" id="408657.SAMN04487995_4314"/>
<reference evidence="1 2" key="1">
    <citation type="submission" date="2016-10" db="EMBL/GenBank/DDBJ databases">
        <authorList>
            <person name="de Groot N.N."/>
        </authorList>
    </citation>
    <scope>NUCLEOTIDE SEQUENCE [LARGE SCALE GENOMIC DNA]</scope>
    <source>
        <strain evidence="1 2">DSM 19938</strain>
    </source>
</reference>
<proteinExistence type="predicted"/>
<dbReference type="Gene3D" id="1.20.120.330">
    <property type="entry name" value="Nucleotidyltransferases domain 2"/>
    <property type="match status" value="1"/>
</dbReference>
<evidence type="ECO:0000313" key="1">
    <source>
        <dbReference type="EMBL" id="SEJ34372.1"/>
    </source>
</evidence>
<dbReference type="EMBL" id="FNXY01000006">
    <property type="protein sequence ID" value="SEJ34372.1"/>
    <property type="molecule type" value="Genomic_DNA"/>
</dbReference>
<gene>
    <name evidence="1" type="ORF">SAMN04487995_4314</name>
</gene>
<accession>A0A1H6YAZ3</accession>
<protein>
    <recommendedName>
        <fullName evidence="3">HEPN domain-containing protein</fullName>
    </recommendedName>
</protein>
<name>A0A1H6YAZ3_9BACT</name>
<organism evidence="1 2">
    <name type="scientific">Dyadobacter koreensis</name>
    <dbReference type="NCBI Taxonomy" id="408657"/>
    <lineage>
        <taxon>Bacteria</taxon>
        <taxon>Pseudomonadati</taxon>
        <taxon>Bacteroidota</taxon>
        <taxon>Cytophagia</taxon>
        <taxon>Cytophagales</taxon>
        <taxon>Spirosomataceae</taxon>
        <taxon>Dyadobacter</taxon>
    </lineage>
</organism>
<evidence type="ECO:0008006" key="3">
    <source>
        <dbReference type="Google" id="ProtNLM"/>
    </source>
</evidence>
<keyword evidence="2" id="KW-1185">Reference proteome</keyword>
<sequence>MQDNSLDRNDSWTGKITSLARGASNQFRLKPIVDLLIAAISPERIFMISYKGLPQHHIDSYTEILVTLDDDEHVDEDQYLNFVKMAFSQHPDILVSLGGASEVKGYLQFGSPYHCSHFRNQFQVYSRKRSAITEMDQDQLDKLKAEADARFLATFSKAQQLLAVANKFLKEDKMDLGAFILYQTLHLLYQSVINTFKGPIPETFSAAEYQKLAEEYLPIMARNNRFTHLLNRLEQACSLQGQHNFQNSKVSMELLLIDVSILMNICETAIMCKLSQFDSPSAMPETKI</sequence>
<dbReference type="AlphaFoldDB" id="A0A1H6YAZ3"/>